<name>A0A1G6WFT8_PEPNI</name>
<dbReference type="GO" id="GO:0046872">
    <property type="term" value="F:metal ion binding"/>
    <property type="evidence" value="ECO:0007669"/>
    <property type="project" value="UniProtKB-KW"/>
</dbReference>
<dbReference type="RefSeq" id="WP_159427993.1">
    <property type="nucleotide sequence ID" value="NZ_FNAF01000005.1"/>
</dbReference>
<dbReference type="AlphaFoldDB" id="A0A1G6WFT8"/>
<keyword evidence="4" id="KW-0548">Nucleotidyltransferase</keyword>
<dbReference type="OrthoDB" id="9805698at2"/>
<dbReference type="Gene3D" id="1.10.3090.10">
    <property type="entry name" value="cca-adding enzyme, domain 2"/>
    <property type="match status" value="1"/>
</dbReference>
<accession>A0A1G6WFT8</accession>
<dbReference type="InterPro" id="IPR050264">
    <property type="entry name" value="Bact_CCA-adding_enz_type3_sf"/>
</dbReference>
<gene>
    <name evidence="12" type="ORF">SAMN04489866_10538</name>
</gene>
<evidence type="ECO:0000259" key="9">
    <source>
        <dbReference type="Pfam" id="PF01743"/>
    </source>
</evidence>
<dbReference type="GO" id="GO:0000166">
    <property type="term" value="F:nucleotide binding"/>
    <property type="evidence" value="ECO:0007669"/>
    <property type="project" value="UniProtKB-KW"/>
</dbReference>
<comment type="cofactor">
    <cofactor evidence="1">
        <name>Mg(2+)</name>
        <dbReference type="ChEBI" id="CHEBI:18420"/>
    </cofactor>
</comment>
<evidence type="ECO:0000256" key="8">
    <source>
        <dbReference type="RuleBase" id="RU003953"/>
    </source>
</evidence>
<keyword evidence="8" id="KW-0694">RNA-binding</keyword>
<dbReference type="GO" id="GO:0008033">
    <property type="term" value="P:tRNA processing"/>
    <property type="evidence" value="ECO:0007669"/>
    <property type="project" value="UniProtKB-KW"/>
</dbReference>
<dbReference type="SUPFAM" id="SSF81891">
    <property type="entry name" value="Poly A polymerase C-terminal region-like"/>
    <property type="match status" value="1"/>
</dbReference>
<dbReference type="EMBL" id="FNAF01000005">
    <property type="protein sequence ID" value="SDD64659.1"/>
    <property type="molecule type" value="Genomic_DNA"/>
</dbReference>
<keyword evidence="7" id="KW-0460">Magnesium</keyword>
<reference evidence="12 13" key="1">
    <citation type="submission" date="2016-10" db="EMBL/GenBank/DDBJ databases">
        <authorList>
            <person name="de Groot N.N."/>
        </authorList>
    </citation>
    <scope>NUCLEOTIDE SEQUENCE [LARGE SCALE GENOMIC DNA]</scope>
    <source>
        <strain evidence="12 13">DSM 20475</strain>
    </source>
</reference>
<dbReference type="InterPro" id="IPR002646">
    <property type="entry name" value="PolA_pol_head_dom"/>
</dbReference>
<evidence type="ECO:0000313" key="13">
    <source>
        <dbReference type="Proteomes" id="UP000198995"/>
    </source>
</evidence>
<keyword evidence="5" id="KW-0479">Metal-binding</keyword>
<dbReference type="STRING" id="2741.SAMN04489866_10538"/>
<dbReference type="GO" id="GO:0016779">
    <property type="term" value="F:nucleotidyltransferase activity"/>
    <property type="evidence" value="ECO:0007669"/>
    <property type="project" value="UniProtKB-KW"/>
</dbReference>
<feature type="domain" description="tRNA nucleotidyltransferase/poly(A) polymerase RNA and SrmB- binding" evidence="11">
    <location>
        <begin position="173"/>
        <end position="231"/>
    </location>
</feature>
<dbReference type="InterPro" id="IPR006674">
    <property type="entry name" value="HD_domain"/>
</dbReference>
<protein>
    <submittedName>
        <fullName evidence="12">tRNA nucleotidyltransferase (CCA-adding enzyme)</fullName>
    </submittedName>
</protein>
<sequence length="444" mass="49603">MSITLPKPCADALHRLNDAGYEAYVVGGCVRDALLGKQPLDWDICTSARPDEMLSVFKGEKIIPTGIQHGTLTVLMKGMPLEITTYRIDGDYADHRRPENVAYTRDLAEDLARRDFTVNAMAWHPGEGLIDLYDGQADLERRIMRAVGDPLLRFEEDGLRLMRLVRFATVLVFDYDPATAAAAKASAHLLKHISKERIQVELNKMLLAPFVGKGLFDLREFGLLSEVVPLLCPSVDFDQQTNRHFLDVYEHTALATGLVEADLILRLTMFLHDIGKPFTWQEGADGEDAFPAHETIGAQLADRMLRRLKYDNATRREVVRLVAHHNDFLLPDRKLLRRRLSELGADTLKRLIAVKVADINAHNIHNERAEVSLLFAEMEAIVDDILAAGEPYRICDLALDGRDLLALGYRGKAIGDTLAALLDLVVADPAENTRENLLTALNSI</sequence>
<dbReference type="Gene3D" id="1.10.246.80">
    <property type="match status" value="1"/>
</dbReference>
<evidence type="ECO:0000256" key="1">
    <source>
        <dbReference type="ARBA" id="ARBA00001946"/>
    </source>
</evidence>
<dbReference type="Pfam" id="PF01966">
    <property type="entry name" value="HD"/>
    <property type="match status" value="1"/>
</dbReference>
<evidence type="ECO:0000313" key="12">
    <source>
        <dbReference type="EMBL" id="SDD64659.1"/>
    </source>
</evidence>
<feature type="domain" description="Poly A polymerase head" evidence="9">
    <location>
        <begin position="23"/>
        <end position="145"/>
    </location>
</feature>
<comment type="similarity">
    <text evidence="8">Belongs to the tRNA nucleotidyltransferase/poly(A) polymerase family.</text>
</comment>
<dbReference type="Pfam" id="PF01743">
    <property type="entry name" value="PolyA_pol"/>
    <property type="match status" value="1"/>
</dbReference>
<dbReference type="PANTHER" id="PTHR46173:SF1">
    <property type="entry name" value="CCA TRNA NUCLEOTIDYLTRANSFERASE 1, MITOCHONDRIAL"/>
    <property type="match status" value="1"/>
</dbReference>
<dbReference type="GO" id="GO:0000049">
    <property type="term" value="F:tRNA binding"/>
    <property type="evidence" value="ECO:0007669"/>
    <property type="project" value="TreeGrafter"/>
</dbReference>
<proteinExistence type="inferred from homology"/>
<evidence type="ECO:0000256" key="5">
    <source>
        <dbReference type="ARBA" id="ARBA00022723"/>
    </source>
</evidence>
<dbReference type="SUPFAM" id="SSF81301">
    <property type="entry name" value="Nucleotidyltransferase"/>
    <property type="match status" value="1"/>
</dbReference>
<dbReference type="Proteomes" id="UP000198995">
    <property type="component" value="Unassembled WGS sequence"/>
</dbReference>
<keyword evidence="2 8" id="KW-0808">Transferase</keyword>
<evidence type="ECO:0000259" key="10">
    <source>
        <dbReference type="Pfam" id="PF01966"/>
    </source>
</evidence>
<dbReference type="PANTHER" id="PTHR46173">
    <property type="entry name" value="CCA TRNA NUCLEOTIDYLTRANSFERASE 1, MITOCHONDRIAL"/>
    <property type="match status" value="1"/>
</dbReference>
<evidence type="ECO:0000259" key="11">
    <source>
        <dbReference type="Pfam" id="PF12627"/>
    </source>
</evidence>
<evidence type="ECO:0000256" key="3">
    <source>
        <dbReference type="ARBA" id="ARBA00022694"/>
    </source>
</evidence>
<organism evidence="12 13">
    <name type="scientific">Peptococcus niger</name>
    <dbReference type="NCBI Taxonomy" id="2741"/>
    <lineage>
        <taxon>Bacteria</taxon>
        <taxon>Bacillati</taxon>
        <taxon>Bacillota</taxon>
        <taxon>Clostridia</taxon>
        <taxon>Eubacteriales</taxon>
        <taxon>Peptococcaceae</taxon>
        <taxon>Peptococcus</taxon>
    </lineage>
</organism>
<dbReference type="Gene3D" id="3.30.460.10">
    <property type="entry name" value="Beta Polymerase, domain 2"/>
    <property type="match status" value="1"/>
</dbReference>
<dbReference type="Pfam" id="PF12627">
    <property type="entry name" value="PolyA_pol_RNAbd"/>
    <property type="match status" value="1"/>
</dbReference>
<dbReference type="CDD" id="cd05398">
    <property type="entry name" value="NT_ClassII-CCAase"/>
    <property type="match status" value="1"/>
</dbReference>
<evidence type="ECO:0000256" key="6">
    <source>
        <dbReference type="ARBA" id="ARBA00022741"/>
    </source>
</evidence>
<feature type="domain" description="HD" evidence="10">
    <location>
        <begin position="244"/>
        <end position="358"/>
    </location>
</feature>
<dbReference type="InterPro" id="IPR043519">
    <property type="entry name" value="NT_sf"/>
</dbReference>
<evidence type="ECO:0000256" key="7">
    <source>
        <dbReference type="ARBA" id="ARBA00022842"/>
    </source>
</evidence>
<dbReference type="InterPro" id="IPR032828">
    <property type="entry name" value="PolyA_RNA-bd"/>
</dbReference>
<evidence type="ECO:0000256" key="4">
    <source>
        <dbReference type="ARBA" id="ARBA00022695"/>
    </source>
</evidence>
<keyword evidence="3" id="KW-0819">tRNA processing</keyword>
<evidence type="ECO:0000256" key="2">
    <source>
        <dbReference type="ARBA" id="ARBA00022679"/>
    </source>
</evidence>
<keyword evidence="13" id="KW-1185">Reference proteome</keyword>
<keyword evidence="6" id="KW-0547">Nucleotide-binding</keyword>